<gene>
    <name evidence="1" type="ORF">NCTC10741_00054</name>
</gene>
<accession>A0A3P8JUE2</accession>
<protein>
    <recommendedName>
        <fullName evidence="3">Lysin B</fullName>
    </recommendedName>
</protein>
<dbReference type="Gene3D" id="3.40.50.1820">
    <property type="entry name" value="alpha/beta hydrolase"/>
    <property type="match status" value="1"/>
</dbReference>
<organism evidence="1 2">
    <name type="scientific">Tsukamurella paurometabola</name>
    <name type="common">Corynebacterium paurometabolum</name>
    <dbReference type="NCBI Taxonomy" id="2061"/>
    <lineage>
        <taxon>Bacteria</taxon>
        <taxon>Bacillati</taxon>
        <taxon>Actinomycetota</taxon>
        <taxon>Actinomycetes</taxon>
        <taxon>Mycobacteriales</taxon>
        <taxon>Tsukamurellaceae</taxon>
        <taxon>Tsukamurella</taxon>
    </lineage>
</organism>
<name>A0A3P8JUE2_TSUPA</name>
<dbReference type="OrthoDB" id="4562399at2"/>
<evidence type="ECO:0000313" key="1">
    <source>
        <dbReference type="EMBL" id="VDR36959.1"/>
    </source>
</evidence>
<dbReference type="EMBL" id="LR131273">
    <property type="protein sequence ID" value="VDR36959.1"/>
    <property type="molecule type" value="Genomic_DNA"/>
</dbReference>
<dbReference type="SUPFAM" id="SSF53474">
    <property type="entry name" value="alpha/beta-Hydrolases"/>
    <property type="match status" value="1"/>
</dbReference>
<dbReference type="Proteomes" id="UP000271626">
    <property type="component" value="Chromosome"/>
</dbReference>
<dbReference type="AlphaFoldDB" id="A0A3P8JUE2"/>
<sequence length="263" mass="28599">MPTPPLTVLQLRGNSEPLDGNMLDNVVRKLDPKLFRVIEINYPASIGPAGGGAFKPSEMESVRIGCEMISREVAAAPGPVAIIAYSLGTVTLTEWLKQNPHVAKVVFAGLLANARRKPGRQYGFPLPIGGEGIFGQWIDDKRAWCDIAFPGDVITAMPAGSILRQGSDLIQHMSLVDPIRWANDVIAKLPAVAWQLAGTDFSKLVQLGPKVGEAIAGLDGFARGGMHTARYFEPHWRDWQNKPISAIDLMARCLRNEQKRAAA</sequence>
<dbReference type="RefSeq" id="WP_126194410.1">
    <property type="nucleotide sequence ID" value="NZ_CP085954.1"/>
</dbReference>
<evidence type="ECO:0008006" key="3">
    <source>
        <dbReference type="Google" id="ProtNLM"/>
    </source>
</evidence>
<evidence type="ECO:0000313" key="2">
    <source>
        <dbReference type="Proteomes" id="UP000271626"/>
    </source>
</evidence>
<dbReference type="InterPro" id="IPR029058">
    <property type="entry name" value="AB_hydrolase_fold"/>
</dbReference>
<reference evidence="1 2" key="1">
    <citation type="submission" date="2018-12" db="EMBL/GenBank/DDBJ databases">
        <authorList>
            <consortium name="Pathogen Informatics"/>
        </authorList>
    </citation>
    <scope>NUCLEOTIDE SEQUENCE [LARGE SCALE GENOMIC DNA]</scope>
    <source>
        <strain evidence="1 2">NCTC10741</strain>
    </source>
</reference>
<proteinExistence type="predicted"/>